<comment type="subcellular location">
    <subcellularLocation>
        <location evidence="1">Golgi apparatus membrane</location>
        <topology evidence="1">Single-pass type II membrane protein</topology>
    </subcellularLocation>
</comment>
<dbReference type="RefSeq" id="WP_067081553.1">
    <property type="nucleotide sequence ID" value="NZ_LRFG02000001.1"/>
</dbReference>
<evidence type="ECO:0000313" key="9">
    <source>
        <dbReference type="EMBL" id="PCO07014.1"/>
    </source>
</evidence>
<keyword evidence="5" id="KW-1133">Transmembrane helix</keyword>
<evidence type="ECO:0000256" key="8">
    <source>
        <dbReference type="ARBA" id="ARBA00023180"/>
    </source>
</evidence>
<dbReference type="InterPro" id="IPR027417">
    <property type="entry name" value="P-loop_NTPase"/>
</dbReference>
<keyword evidence="10" id="KW-1185">Reference proteome</keyword>
<reference evidence="9" key="1">
    <citation type="submission" date="2017-08" db="EMBL/GenBank/DDBJ databases">
        <title>Microbulbifer marisrubri sp. nov., a halophilic alphaproteobacterium isolated from marine sediment of the Yellow Sea, China.</title>
        <authorList>
            <person name="Zhang G."/>
            <person name="Xiong Q."/>
        </authorList>
    </citation>
    <scope>NUCLEOTIDE SEQUENCE [LARGE SCALE GENOMIC DNA]</scope>
    <source>
        <strain evidence="9">WRN-8</strain>
    </source>
</reference>
<dbReference type="PANTHER" id="PTHR12129">
    <property type="entry name" value="HEPARAN SULFATE 2-O-SULFOTRANSFERASE"/>
    <property type="match status" value="1"/>
</dbReference>
<evidence type="ECO:0000256" key="7">
    <source>
        <dbReference type="ARBA" id="ARBA00023136"/>
    </source>
</evidence>
<keyword evidence="3" id="KW-0812">Transmembrane</keyword>
<name>A0ABX4I3M5_9GAMM</name>
<evidence type="ECO:0000256" key="3">
    <source>
        <dbReference type="ARBA" id="ARBA00022692"/>
    </source>
</evidence>
<organism evidence="9 10">
    <name type="scientific">Microbulbifer flavimaris</name>
    <dbReference type="NCBI Taxonomy" id="1781068"/>
    <lineage>
        <taxon>Bacteria</taxon>
        <taxon>Pseudomonadati</taxon>
        <taxon>Pseudomonadota</taxon>
        <taxon>Gammaproteobacteria</taxon>
        <taxon>Cellvibrionales</taxon>
        <taxon>Microbulbiferaceae</taxon>
        <taxon>Microbulbifer</taxon>
    </lineage>
</organism>
<evidence type="ECO:0000313" key="10">
    <source>
        <dbReference type="Proteomes" id="UP000218427"/>
    </source>
</evidence>
<sequence length="275" mass="31653">MRLVITHGHIFKNAGTTFDWALRRYFGDAFCDHRDDMPMRRRGVEYLQEFLEENPGIQALSSHHMCDTSSLEGIKSLPVFFLRHPLLRVLSVYSFERKQRSETPGAKAAKKYSFKDYVQWRMEPEVGRTIRDYQVAYLASGKKIPNARNVNLNHLSSAAKRFEDGSLVGLVEDFDRSMTVIEQELGKHFPNIDLSYLRQNTGRAVKSEQRNINYIANELGEVFDLLVENNSFDLALYRMAKESLEKKVAKADNFDALLADYRSRCEALGGDKKRA</sequence>
<evidence type="ECO:0008006" key="11">
    <source>
        <dbReference type="Google" id="ProtNLM"/>
    </source>
</evidence>
<keyword evidence="8" id="KW-0325">Glycoprotein</keyword>
<keyword evidence="7" id="KW-0472">Membrane</keyword>
<gene>
    <name evidence="9" type="ORF">AWR36_004565</name>
</gene>
<evidence type="ECO:0000256" key="1">
    <source>
        <dbReference type="ARBA" id="ARBA00004323"/>
    </source>
</evidence>
<dbReference type="InterPro" id="IPR007734">
    <property type="entry name" value="Heparan_SO4_2-O-STrfase"/>
</dbReference>
<keyword evidence="2" id="KW-0808">Transferase</keyword>
<comment type="caution">
    <text evidence="9">The sequence shown here is derived from an EMBL/GenBank/DDBJ whole genome shotgun (WGS) entry which is preliminary data.</text>
</comment>
<dbReference type="Gene3D" id="3.40.50.300">
    <property type="entry name" value="P-loop containing nucleotide triphosphate hydrolases"/>
    <property type="match status" value="1"/>
</dbReference>
<dbReference type="EMBL" id="LRFG02000001">
    <property type="protein sequence ID" value="PCO07014.1"/>
    <property type="molecule type" value="Genomic_DNA"/>
</dbReference>
<evidence type="ECO:0000256" key="6">
    <source>
        <dbReference type="ARBA" id="ARBA00023034"/>
    </source>
</evidence>
<evidence type="ECO:0000256" key="4">
    <source>
        <dbReference type="ARBA" id="ARBA00022968"/>
    </source>
</evidence>
<evidence type="ECO:0000256" key="2">
    <source>
        <dbReference type="ARBA" id="ARBA00022679"/>
    </source>
</evidence>
<accession>A0ABX4I3M5</accession>
<keyword evidence="6" id="KW-0333">Golgi apparatus</keyword>
<keyword evidence="4" id="KW-0735">Signal-anchor</keyword>
<protein>
    <recommendedName>
        <fullName evidence="11">Sulfotransferase family protein</fullName>
    </recommendedName>
</protein>
<dbReference type="Proteomes" id="UP000218427">
    <property type="component" value="Unassembled WGS sequence"/>
</dbReference>
<proteinExistence type="predicted"/>
<evidence type="ECO:0000256" key="5">
    <source>
        <dbReference type="ARBA" id="ARBA00022989"/>
    </source>
</evidence>
<dbReference type="PANTHER" id="PTHR12129:SF15">
    <property type="entry name" value="URONYL 2-SULFOTRANSFERASE"/>
    <property type="match status" value="1"/>
</dbReference>